<organism evidence="1 2">
    <name type="scientific">Neptunitalea lumnitzerae</name>
    <dbReference type="NCBI Taxonomy" id="2965509"/>
    <lineage>
        <taxon>Bacteria</taxon>
        <taxon>Pseudomonadati</taxon>
        <taxon>Bacteroidota</taxon>
        <taxon>Flavobacteriia</taxon>
        <taxon>Flavobacteriales</taxon>
        <taxon>Flavobacteriaceae</taxon>
        <taxon>Neptunitalea</taxon>
    </lineage>
</organism>
<keyword evidence="2" id="KW-1185">Reference proteome</keyword>
<gene>
    <name evidence="1" type="ORF">Y10_10590</name>
</gene>
<name>A0ABQ5MGZ7_9FLAO</name>
<comment type="caution">
    <text evidence="1">The sequence shown here is derived from an EMBL/GenBank/DDBJ whole genome shotgun (WGS) entry which is preliminary data.</text>
</comment>
<sequence length="99" mass="11636">MLAMKFWVYVQDKEARFIIEEYCKLHDFQFETMSVHPNHYQVAATKGGTKFIASFSIGEENRIIWNQFSLVDQHRRKFSKVVPANIQNTNTPSEHINAM</sequence>
<evidence type="ECO:0000313" key="1">
    <source>
        <dbReference type="EMBL" id="GLB48691.1"/>
    </source>
</evidence>
<protein>
    <submittedName>
        <fullName evidence="1">Uncharacterized protein</fullName>
    </submittedName>
</protein>
<evidence type="ECO:0000313" key="2">
    <source>
        <dbReference type="Proteomes" id="UP001143543"/>
    </source>
</evidence>
<dbReference type="EMBL" id="BRVO01000001">
    <property type="protein sequence ID" value="GLB48691.1"/>
    <property type="molecule type" value="Genomic_DNA"/>
</dbReference>
<proteinExistence type="predicted"/>
<dbReference type="Proteomes" id="UP001143543">
    <property type="component" value="Unassembled WGS sequence"/>
</dbReference>
<reference evidence="1" key="1">
    <citation type="submission" date="2022-07" db="EMBL/GenBank/DDBJ databases">
        <title>Taxonomy of Novel Oxalotrophic and Methylotrophic Bacteria.</title>
        <authorList>
            <person name="Sahin N."/>
            <person name="Tani A."/>
        </authorList>
    </citation>
    <scope>NUCLEOTIDE SEQUENCE</scope>
    <source>
        <strain evidence="1">Y10</strain>
    </source>
</reference>
<accession>A0ABQ5MGZ7</accession>